<evidence type="ECO:0000256" key="1">
    <source>
        <dbReference type="SAM" id="MobiDB-lite"/>
    </source>
</evidence>
<organism evidence="3 4">
    <name type="scientific">Sanguibacter keddieii (strain ATCC 51767 / DSM 10542 / NCFB 3025 / ST-74)</name>
    <dbReference type="NCBI Taxonomy" id="446469"/>
    <lineage>
        <taxon>Bacteria</taxon>
        <taxon>Bacillati</taxon>
        <taxon>Actinomycetota</taxon>
        <taxon>Actinomycetes</taxon>
        <taxon>Micrococcales</taxon>
        <taxon>Sanguibacteraceae</taxon>
        <taxon>Sanguibacter</taxon>
    </lineage>
</organism>
<dbReference type="PANTHER" id="PTHR34202:SF1">
    <property type="entry name" value="UPF0548 PROTEIN"/>
    <property type="match status" value="1"/>
</dbReference>
<accession>D1BBS3</accession>
<name>D1BBS3_SANKS</name>
<dbReference type="KEGG" id="ske:Sked_29420"/>
<dbReference type="EMBL" id="CP001819">
    <property type="protein sequence ID" value="ACZ22844.1"/>
    <property type="molecule type" value="Genomic_DNA"/>
</dbReference>
<dbReference type="eggNOG" id="COG4762">
    <property type="taxonomic scope" value="Bacteria"/>
</dbReference>
<dbReference type="InterPro" id="IPR018960">
    <property type="entry name" value="DUF1990"/>
</dbReference>
<dbReference type="SUPFAM" id="SSF55961">
    <property type="entry name" value="Bet v1-like"/>
    <property type="match status" value="1"/>
</dbReference>
<gene>
    <name evidence="3" type="ordered locus">Sked_29420</name>
</gene>
<dbReference type="AlphaFoldDB" id="D1BBS3"/>
<proteinExistence type="predicted"/>
<evidence type="ECO:0000259" key="2">
    <source>
        <dbReference type="Pfam" id="PF09348"/>
    </source>
</evidence>
<evidence type="ECO:0000313" key="4">
    <source>
        <dbReference type="Proteomes" id="UP000000322"/>
    </source>
</evidence>
<dbReference type="RefSeq" id="WP_012867913.1">
    <property type="nucleotide sequence ID" value="NC_013521.1"/>
</dbReference>
<dbReference type="Pfam" id="PF09348">
    <property type="entry name" value="DUF1990"/>
    <property type="match status" value="1"/>
</dbReference>
<reference evidence="3 4" key="1">
    <citation type="journal article" date="2009" name="Stand. Genomic Sci.">
        <title>Complete genome sequence of Sanguibacter keddieii type strain (ST-74).</title>
        <authorList>
            <person name="Ivanova N."/>
            <person name="Sikorski J."/>
            <person name="Sims D."/>
            <person name="Brettin T."/>
            <person name="Detter J.C."/>
            <person name="Han C."/>
            <person name="Lapidus A."/>
            <person name="Copeland A."/>
            <person name="Glavina Del Rio T."/>
            <person name="Nolan M."/>
            <person name="Chen F."/>
            <person name="Lucas S."/>
            <person name="Tice H."/>
            <person name="Cheng J.F."/>
            <person name="Bruce D."/>
            <person name="Goodwin L."/>
            <person name="Pitluck S."/>
            <person name="Pati A."/>
            <person name="Mavromatis K."/>
            <person name="Chen A."/>
            <person name="Palaniappan K."/>
            <person name="D'haeseleer P."/>
            <person name="Chain P."/>
            <person name="Bristow J."/>
            <person name="Eisen J.A."/>
            <person name="Markowitz V."/>
            <person name="Hugenholtz P."/>
            <person name="Goker M."/>
            <person name="Pukall R."/>
            <person name="Klenk H.P."/>
            <person name="Kyrpides N.C."/>
        </authorList>
    </citation>
    <scope>NUCLEOTIDE SEQUENCE [LARGE SCALE GENOMIC DNA]</scope>
    <source>
        <strain evidence="4">ATCC 51767 / DSM 10542 / NCFB 3025 / ST-74</strain>
    </source>
</reference>
<feature type="region of interest" description="Disordered" evidence="1">
    <location>
        <begin position="1"/>
        <end position="29"/>
    </location>
</feature>
<feature type="domain" description="DUF1990" evidence="2">
    <location>
        <begin position="51"/>
        <end position="193"/>
    </location>
</feature>
<sequence length="197" mass="20991">MSSRSASEARQAPQARLLSRRARARGDAAPLTSAPGLAAALHTAPSGDDHLLPTGYLRTSRTATLARRDLHGAATDLFRWRPQLASGLRVRSSDLPLRVGTVVVLRLGVGPLALRIPCRVTEVVDEPDRAGFTYATLPGHPVSGVERFSLDRGDDGAVRFTVAAVSALASVPARCLPGLARRVQAWMVGRYLAGLDR</sequence>
<dbReference type="Proteomes" id="UP000000322">
    <property type="component" value="Chromosome"/>
</dbReference>
<keyword evidence="4" id="KW-1185">Reference proteome</keyword>
<dbReference type="STRING" id="446469.Sked_29420"/>
<protein>
    <submittedName>
        <fullName evidence="3">Uncharacterized conserved protein</fullName>
    </submittedName>
</protein>
<dbReference type="PANTHER" id="PTHR34202">
    <property type="entry name" value="UPF0548 PROTEIN"/>
    <property type="match status" value="1"/>
</dbReference>
<dbReference type="HOGENOM" id="CLU_080841_1_0_11"/>
<evidence type="ECO:0000313" key="3">
    <source>
        <dbReference type="EMBL" id="ACZ22844.1"/>
    </source>
</evidence>